<reference evidence="2" key="1">
    <citation type="submission" date="2022-05" db="EMBL/GenBank/DDBJ databases">
        <title>Jatrophihabitans sp. SB3-54 whole genome sequence.</title>
        <authorList>
            <person name="Suh M.K."/>
            <person name="Eom M.K."/>
            <person name="Kim J.S."/>
            <person name="Kim H.S."/>
            <person name="Do H.E."/>
            <person name="Shin Y.K."/>
            <person name="Lee J.-S."/>
        </authorList>
    </citation>
    <scope>NUCLEOTIDE SEQUENCE</scope>
    <source>
        <strain evidence="2">SB3-54</strain>
    </source>
</reference>
<name>A0ABY7K6I2_9ACTN</name>
<dbReference type="Pfam" id="PF13472">
    <property type="entry name" value="Lipase_GDSL_2"/>
    <property type="match status" value="1"/>
</dbReference>
<evidence type="ECO:0000313" key="2">
    <source>
        <dbReference type="EMBL" id="WAX59227.1"/>
    </source>
</evidence>
<dbReference type="InterPro" id="IPR013830">
    <property type="entry name" value="SGNH_hydro"/>
</dbReference>
<keyword evidence="3" id="KW-1185">Reference proteome</keyword>
<accession>A0ABY7K6I2</accession>
<dbReference type="CDD" id="cd00229">
    <property type="entry name" value="SGNH_hydrolase"/>
    <property type="match status" value="1"/>
</dbReference>
<dbReference type="Proteomes" id="UP001164693">
    <property type="component" value="Chromosome"/>
</dbReference>
<keyword evidence="2" id="KW-0378">Hydrolase</keyword>
<proteinExistence type="predicted"/>
<dbReference type="GO" id="GO:0016787">
    <property type="term" value="F:hydrolase activity"/>
    <property type="evidence" value="ECO:0007669"/>
    <property type="project" value="UniProtKB-KW"/>
</dbReference>
<organism evidence="2 3">
    <name type="scientific">Jatrophihabitans cynanchi</name>
    <dbReference type="NCBI Taxonomy" id="2944128"/>
    <lineage>
        <taxon>Bacteria</taxon>
        <taxon>Bacillati</taxon>
        <taxon>Actinomycetota</taxon>
        <taxon>Actinomycetes</taxon>
        <taxon>Jatrophihabitantales</taxon>
        <taxon>Jatrophihabitantaceae</taxon>
        <taxon>Jatrophihabitans</taxon>
    </lineage>
</organism>
<dbReference type="InterPro" id="IPR036514">
    <property type="entry name" value="SGNH_hydro_sf"/>
</dbReference>
<evidence type="ECO:0000259" key="1">
    <source>
        <dbReference type="Pfam" id="PF13472"/>
    </source>
</evidence>
<evidence type="ECO:0000313" key="3">
    <source>
        <dbReference type="Proteomes" id="UP001164693"/>
    </source>
</evidence>
<dbReference type="EMBL" id="CP097463">
    <property type="protein sequence ID" value="WAX59227.1"/>
    <property type="molecule type" value="Genomic_DNA"/>
</dbReference>
<dbReference type="Gene3D" id="3.40.50.1110">
    <property type="entry name" value="SGNH hydrolase"/>
    <property type="match status" value="1"/>
</dbReference>
<dbReference type="SUPFAM" id="SSF52266">
    <property type="entry name" value="SGNH hydrolase"/>
    <property type="match status" value="1"/>
</dbReference>
<dbReference type="RefSeq" id="WP_269445769.1">
    <property type="nucleotide sequence ID" value="NZ_CP097463.1"/>
</dbReference>
<sequence>MSAPLPMPIRVLVKGASTVNWLSGMGGPRTDFAFPRAIEAELLASGRPVRVETISVASERTSTTLLRWEKEVLGYSPDVVVLVYGHYETIHLFLPRWLERHANSLRTRPRRITNLYRKHVLRPVWMALAKLQAKLDTVLDPTLRRSRPRNVAADLQALISQLQKVGSPLVFVFELLPPATRYRSWFPGMTERIAVMNDAIAEMVARVDLPNVRLFRTSELVTKYADGDVDAATPDGFHYSPQLHREIGTQLAREIAEWADTQPHLRMPAPPHA</sequence>
<gene>
    <name evidence="2" type="ORF">M6B22_10800</name>
</gene>
<protein>
    <submittedName>
        <fullName evidence="2">SGNH/GDSL hydrolase family protein</fullName>
    </submittedName>
</protein>
<feature type="domain" description="SGNH hydrolase-type esterase" evidence="1">
    <location>
        <begin position="27"/>
        <end position="245"/>
    </location>
</feature>